<dbReference type="STRING" id="86166.TAGGR_11251"/>
<sequence length="227" mass="26029">MKDEKTKFFTEIKNNIKKEIKDKGIGSLSKILENFRETYIKEISKFGIKDTEQSWKPFKGNLLEEIILENIFVEVEKAGLKALKGNKLEKEESKLNECLSKVKRSLVVDYGKFGMHLPDADVIIFNPEECKALAVISSKSTLRERVAQTGYWFLKLKSSRLTKKIKVFFITLDEDGDLVVKHPAKKGRAIAEIDTDGTFVITSKTIEESSKVKKFEKFLEEIEKLKS</sequence>
<dbReference type="Pfam" id="PF18643">
    <property type="entry name" value="RE_BsaWI"/>
    <property type="match status" value="1"/>
</dbReference>
<evidence type="ECO:0000313" key="2">
    <source>
        <dbReference type="EMBL" id="GAQ95051.1"/>
    </source>
</evidence>
<organism evidence="2 3">
    <name type="scientific">Thermodesulfovibrio aggregans</name>
    <dbReference type="NCBI Taxonomy" id="86166"/>
    <lineage>
        <taxon>Bacteria</taxon>
        <taxon>Pseudomonadati</taxon>
        <taxon>Nitrospirota</taxon>
        <taxon>Thermodesulfovibrionia</taxon>
        <taxon>Thermodesulfovibrionales</taxon>
        <taxon>Thermodesulfovibrionaceae</taxon>
        <taxon>Thermodesulfovibrio</taxon>
    </lineage>
</organism>
<accession>A0A0U9HPX9</accession>
<keyword evidence="3" id="KW-1185">Reference proteome</keyword>
<name>A0A0U9HPX9_9BACT</name>
<protein>
    <submittedName>
        <fullName evidence="2">Type II restriction enzyme</fullName>
    </submittedName>
</protein>
<proteinExistence type="predicted"/>
<reference evidence="3" key="1">
    <citation type="submission" date="2016-01" db="EMBL/GenBank/DDBJ databases">
        <title>Draft genome sequence of Thermodesulfovibrio aggregans strain TGE-P1.</title>
        <authorList>
            <person name="Sekiguchi Y."/>
            <person name="Ohashi A."/>
            <person name="Matsuura N."/>
            <person name="Tourlousse M.D."/>
        </authorList>
    </citation>
    <scope>NUCLEOTIDE SEQUENCE [LARGE SCALE GENOMIC DNA]</scope>
    <source>
        <strain evidence="3">TGE-P1</strain>
    </source>
</reference>
<dbReference type="OrthoDB" id="9810465at2"/>
<gene>
    <name evidence="2" type="ORF">TAGGR_11251</name>
</gene>
<feature type="domain" description="BsaWI restriction endonuclease type 2" evidence="1">
    <location>
        <begin position="98"/>
        <end position="201"/>
    </location>
</feature>
<dbReference type="REBASE" id="145877">
    <property type="entry name" value="TagP1ORF11250P"/>
</dbReference>
<dbReference type="EMBL" id="BCNO01000001">
    <property type="protein sequence ID" value="GAQ95051.1"/>
    <property type="molecule type" value="Genomic_DNA"/>
</dbReference>
<evidence type="ECO:0000313" key="3">
    <source>
        <dbReference type="Proteomes" id="UP000054976"/>
    </source>
</evidence>
<evidence type="ECO:0000259" key="1">
    <source>
        <dbReference type="Pfam" id="PF18643"/>
    </source>
</evidence>
<dbReference type="InterPro" id="IPR041551">
    <property type="entry name" value="RE_BsaWI"/>
</dbReference>
<dbReference type="RefSeq" id="WP_059176450.1">
    <property type="nucleotide sequence ID" value="NZ_BCNO01000001.1"/>
</dbReference>
<comment type="caution">
    <text evidence="2">The sequence shown here is derived from an EMBL/GenBank/DDBJ whole genome shotgun (WGS) entry which is preliminary data.</text>
</comment>
<dbReference type="Proteomes" id="UP000054976">
    <property type="component" value="Unassembled WGS sequence"/>
</dbReference>
<dbReference type="AlphaFoldDB" id="A0A0U9HPX9"/>